<dbReference type="KEGG" id="smia:P344_05455"/>
<evidence type="ECO:0000256" key="1">
    <source>
        <dbReference type="SAM" id="MobiDB-lite"/>
    </source>
</evidence>
<accession>W0GRX7</accession>
<organism evidence="3 4">
    <name type="scientific">Spiroplasma mirum ATCC 29335</name>
    <dbReference type="NCBI Taxonomy" id="838561"/>
    <lineage>
        <taxon>Bacteria</taxon>
        <taxon>Bacillati</taxon>
        <taxon>Mycoplasmatota</taxon>
        <taxon>Mollicutes</taxon>
        <taxon>Entomoplasmatales</taxon>
        <taxon>Spiroplasmataceae</taxon>
        <taxon>Spiroplasma</taxon>
    </lineage>
</organism>
<dbReference type="STRING" id="838561.P344_05455"/>
<gene>
    <name evidence="3" type="ORF">P344_05455</name>
</gene>
<keyword evidence="2" id="KW-1133">Transmembrane helix</keyword>
<feature type="transmembrane region" description="Helical" evidence="2">
    <location>
        <begin position="43"/>
        <end position="61"/>
    </location>
</feature>
<dbReference type="RefSeq" id="WP_025317661.1">
    <property type="nucleotide sequence ID" value="NZ_CP002082.1"/>
</dbReference>
<evidence type="ECO:0000256" key="2">
    <source>
        <dbReference type="SAM" id="Phobius"/>
    </source>
</evidence>
<sequence length="193" mass="22504">MKVITIKSLVSIANIVLYSALLVIFLILGMQKWDVSVNTGYKIAYVLIGFAIAIFVLYHVVRAHEIKKTTFQFNRKHNLFMYIFYITQYFIFGFTLFYTILGNTHVLTPNGICIFWYVWFPIVFVATIAVSVLESIVRVEEKIFLVKEKWKASEEWEKEQLELKNKKNAPLVKNDSSSDSKPINPFMEDDKPE</sequence>
<protein>
    <submittedName>
        <fullName evidence="3">Uncharacterized protein</fullName>
    </submittedName>
</protein>
<dbReference type="EMBL" id="CP006720">
    <property type="protein sequence ID" value="AHI58411.1"/>
    <property type="molecule type" value="Genomic_DNA"/>
</dbReference>
<keyword evidence="2" id="KW-0812">Transmembrane</keyword>
<feature type="transmembrane region" description="Helical" evidence="2">
    <location>
        <begin position="82"/>
        <end position="102"/>
    </location>
</feature>
<dbReference type="AlphaFoldDB" id="W0GRX7"/>
<reference evidence="3 4" key="1">
    <citation type="submission" date="2013-09" db="EMBL/GenBank/DDBJ databases">
        <title>Complete genome sequence of Spiroplasma mirum suckling mouse cataract agent.</title>
        <authorList>
            <person name="Landry C.A."/>
            <person name="Bastian F.O."/>
            <person name="Thune R.L."/>
        </authorList>
    </citation>
    <scope>NUCLEOTIDE SEQUENCE [LARGE SCALE GENOMIC DNA]</scope>
    <source>
        <strain evidence="3 4">SMCA</strain>
    </source>
</reference>
<feature type="transmembrane region" description="Helical" evidence="2">
    <location>
        <begin position="114"/>
        <end position="137"/>
    </location>
</feature>
<dbReference type="OrthoDB" id="389034at2"/>
<evidence type="ECO:0000313" key="4">
    <source>
        <dbReference type="Proteomes" id="UP000019260"/>
    </source>
</evidence>
<dbReference type="HOGENOM" id="CLU_1414391_0_0_14"/>
<feature type="region of interest" description="Disordered" evidence="1">
    <location>
        <begin position="167"/>
        <end position="193"/>
    </location>
</feature>
<proteinExistence type="predicted"/>
<feature type="transmembrane region" description="Helical" evidence="2">
    <location>
        <begin position="12"/>
        <end position="31"/>
    </location>
</feature>
<keyword evidence="4" id="KW-1185">Reference proteome</keyword>
<dbReference type="Proteomes" id="UP000019260">
    <property type="component" value="Chromosome"/>
</dbReference>
<dbReference type="PATRIC" id="fig|838561.3.peg.1050"/>
<name>W0GRX7_9MOLU</name>
<keyword evidence="2" id="KW-0472">Membrane</keyword>
<dbReference type="KEGG" id="smir:SMM_0920"/>
<evidence type="ECO:0000313" key="3">
    <source>
        <dbReference type="EMBL" id="AHI58411.1"/>
    </source>
</evidence>